<dbReference type="InterPro" id="IPR011755">
    <property type="entry name" value="CHP02269_MYXXA"/>
</dbReference>
<gene>
    <name evidence="1" type="ORF">ACFFIP_06785</name>
</gene>
<dbReference type="EMBL" id="JBHLWI010000014">
    <property type="protein sequence ID" value="MFC0262384.1"/>
    <property type="molecule type" value="Genomic_DNA"/>
</dbReference>
<evidence type="ECO:0000313" key="2">
    <source>
        <dbReference type="Proteomes" id="UP001589797"/>
    </source>
</evidence>
<dbReference type="Pfam" id="PF09533">
    <property type="entry name" value="DUF2380"/>
    <property type="match status" value="1"/>
</dbReference>
<keyword evidence="2" id="KW-1185">Reference proteome</keyword>
<protein>
    <submittedName>
        <fullName evidence="1">DUF2380 domain-containing protein</fullName>
    </submittedName>
</protein>
<dbReference type="RefSeq" id="WP_382386824.1">
    <property type="nucleotide sequence ID" value="NZ_JBHLWI010000014.1"/>
</dbReference>
<evidence type="ECO:0000313" key="1">
    <source>
        <dbReference type="EMBL" id="MFC0262384.1"/>
    </source>
</evidence>
<dbReference type="Proteomes" id="UP001589797">
    <property type="component" value="Unassembled WGS sequence"/>
</dbReference>
<name>A0ABV6FR91_9BACT</name>
<comment type="caution">
    <text evidence="1">The sequence shown here is derived from an EMBL/GenBank/DDBJ whole genome shotgun (WGS) entry which is preliminary data.</text>
</comment>
<proteinExistence type="predicted"/>
<sequence>MLVPLLFISCLEDADKIESKLTQPNDDLSLVRNWFETHKEELRKDDSGINLRTAGKDLILPFFEKEPDWSNFSEYHFSDERKVYEIHISKLSGLVPKEFFEKYGTSGSDLVEETLMFVEHPDSEKGYTVLVARYFSYGQKSKGMTYHRIPKEWSGRIDIFTYAEQHLRSFEVEEGRLTSYHIYQTEDLSKRIQTHNALMTCTGYWVEFPYTYGIHMGIGSSHSIYVTTCHNPDPFGGGTGTGSWPSAPVVSPDYLGGGYTGGGGNGTSPSGGGSTGTTYCDNTNHFGSDCIPFPLTIEEYIESLNNPDQKRQAQLDYLKTHGGREFVTIIDELLNTSGLNMGDLTEINKLVNDFYLRQRGLFFMAIFSPENVGTILTFALANPNMSTLARNRTFQLFSRYATQGENIVYKSFTSSNFRANLTLKTGMNPSSAQAHHVFPQTSEFANFFTSKGINIHSPAYGAWWPTASHQANAFAYNQAWRIFINSNPTATTNQVLQFARTEMAKYGIAILF</sequence>
<reference evidence="1 2" key="1">
    <citation type="submission" date="2024-09" db="EMBL/GenBank/DDBJ databases">
        <authorList>
            <person name="Sun Q."/>
            <person name="Mori K."/>
        </authorList>
    </citation>
    <scope>NUCLEOTIDE SEQUENCE [LARGE SCALE GENOMIC DNA]</scope>
    <source>
        <strain evidence="1 2">CCM 7650</strain>
    </source>
</reference>
<accession>A0ABV6FR91</accession>
<organism evidence="1 2">
    <name type="scientific">Fontibacter flavus</name>
    <dbReference type="NCBI Taxonomy" id="654838"/>
    <lineage>
        <taxon>Bacteria</taxon>
        <taxon>Pseudomonadati</taxon>
        <taxon>Bacteroidota</taxon>
        <taxon>Cytophagia</taxon>
        <taxon>Cytophagales</taxon>
        <taxon>Cyclobacteriaceae</taxon>
        <taxon>Fontibacter</taxon>
    </lineage>
</organism>